<protein>
    <submittedName>
        <fullName evidence="1">Uncharacterized protein</fullName>
    </submittedName>
</protein>
<gene>
    <name evidence="1" type="ORF">FCS21_08555</name>
</gene>
<dbReference type="OrthoDB" id="10002006at2"/>
<accession>A0A8H2JL27</accession>
<dbReference type="EMBL" id="SZVP01000006">
    <property type="protein sequence ID" value="TMM45430.1"/>
    <property type="molecule type" value="Genomic_DNA"/>
</dbReference>
<proteinExistence type="predicted"/>
<evidence type="ECO:0000313" key="2">
    <source>
        <dbReference type="Proteomes" id="UP000307702"/>
    </source>
</evidence>
<dbReference type="Proteomes" id="UP000307702">
    <property type="component" value="Unassembled WGS sequence"/>
</dbReference>
<dbReference type="AlphaFoldDB" id="A0A8H2JL27"/>
<evidence type="ECO:0000313" key="1">
    <source>
        <dbReference type="EMBL" id="TMM45430.1"/>
    </source>
</evidence>
<dbReference type="RefSeq" id="WP_138622406.1">
    <property type="nucleotide sequence ID" value="NZ_SZVP01000006.1"/>
</dbReference>
<sequence length="69" mass="8496">MLLNDFQIEMLLDNIEELAYFNQEFNEEKETQYVFDFLQSLLSTIEYNSNIEESKKEEIKERFKKYDIL</sequence>
<reference evidence="1 2" key="1">
    <citation type="submission" date="2019-05" db="EMBL/GenBank/DDBJ databases">
        <title>Colwellia ponticola sp. nov., isolated from seawater.</title>
        <authorList>
            <person name="Yoon J.-H."/>
        </authorList>
    </citation>
    <scope>NUCLEOTIDE SEQUENCE [LARGE SCALE GENOMIC DNA]</scope>
    <source>
        <strain evidence="1 2">OISW-25</strain>
    </source>
</reference>
<comment type="caution">
    <text evidence="1">The sequence shown here is derived from an EMBL/GenBank/DDBJ whole genome shotgun (WGS) entry which is preliminary data.</text>
</comment>
<keyword evidence="2" id="KW-1185">Reference proteome</keyword>
<name>A0A8H2JL27_9GAMM</name>
<organism evidence="1 2">
    <name type="scientific">Colwellia ponticola</name>
    <dbReference type="NCBI Taxonomy" id="2304625"/>
    <lineage>
        <taxon>Bacteria</taxon>
        <taxon>Pseudomonadati</taxon>
        <taxon>Pseudomonadota</taxon>
        <taxon>Gammaproteobacteria</taxon>
        <taxon>Alteromonadales</taxon>
        <taxon>Colwelliaceae</taxon>
        <taxon>Colwellia</taxon>
    </lineage>
</organism>